<comment type="subcellular location">
    <subcellularLocation>
        <location evidence="2">Cytoplasm</location>
    </subcellularLocation>
    <subcellularLocation>
        <location evidence="1">Membrane</location>
        <topology evidence="1">Peripheral membrane protein</topology>
    </subcellularLocation>
</comment>
<keyword evidence="6" id="KW-0611">Plant defense</keyword>
<evidence type="ECO:0000256" key="2">
    <source>
        <dbReference type="ARBA" id="ARBA00004496"/>
    </source>
</evidence>
<feature type="domain" description="Disease resistance protein winged helix" evidence="11">
    <location>
        <begin position="100"/>
        <end position="150"/>
    </location>
</feature>
<protein>
    <recommendedName>
        <fullName evidence="14">NB-ARC domain-containing protein</fullName>
    </recommendedName>
</protein>
<dbReference type="Gene3D" id="1.10.8.430">
    <property type="entry name" value="Helical domain of apoptotic protease-activating factors"/>
    <property type="match status" value="1"/>
</dbReference>
<keyword evidence="13" id="KW-1185">Reference proteome</keyword>
<evidence type="ECO:0000256" key="5">
    <source>
        <dbReference type="ARBA" id="ARBA00022741"/>
    </source>
</evidence>
<evidence type="ECO:0000256" key="1">
    <source>
        <dbReference type="ARBA" id="ARBA00004170"/>
    </source>
</evidence>
<dbReference type="PANTHER" id="PTHR23155">
    <property type="entry name" value="DISEASE RESISTANCE PROTEIN RP"/>
    <property type="match status" value="1"/>
</dbReference>
<dbReference type="Gene3D" id="3.80.10.10">
    <property type="entry name" value="Ribonuclease Inhibitor"/>
    <property type="match status" value="1"/>
</dbReference>
<keyword evidence="3" id="KW-0963">Cytoplasm</keyword>
<keyword evidence="5" id="KW-0547">Nucleotide-binding</keyword>
<evidence type="ECO:0000256" key="3">
    <source>
        <dbReference type="ARBA" id="ARBA00022490"/>
    </source>
</evidence>
<feature type="domain" description="NB-ARC" evidence="10">
    <location>
        <begin position="2"/>
        <end position="59"/>
    </location>
</feature>
<evidence type="ECO:0000256" key="4">
    <source>
        <dbReference type="ARBA" id="ARBA00022614"/>
    </source>
</evidence>
<dbReference type="GO" id="GO:0005737">
    <property type="term" value="C:cytoplasm"/>
    <property type="evidence" value="ECO:0007669"/>
    <property type="project" value="UniProtKB-SubCell"/>
</dbReference>
<evidence type="ECO:0000256" key="6">
    <source>
        <dbReference type="ARBA" id="ARBA00022821"/>
    </source>
</evidence>
<dbReference type="Pfam" id="PF00931">
    <property type="entry name" value="NB-ARC"/>
    <property type="match status" value="1"/>
</dbReference>
<sequence>MGQCFRDAQSRNRITLTTRLSDIANYVKSDCGSNPHHLHLFRDDESWTLLQEEVFQRESCPPELIDVRYRIEKGCGWLPLFIVLVAGVLKNKKKKVDLWEEGKDIRVSKLARSWLVEGFVQANKERREEDVAQVLLEDLISRNLVMVMEKRLNDKIEFLSRLESLKLVCNSYPAKLPHEFNFPSKLRELTLSKFRLPWSEISIIGELPNLEIIRLLSRDFEGINGK</sequence>
<dbReference type="PANTHER" id="PTHR23155:SF1152">
    <property type="entry name" value="AAA+ ATPASE DOMAIN-CONTAINING PROTEIN"/>
    <property type="match status" value="1"/>
</dbReference>
<name>A0AAE1VNH5_9SOLA</name>
<dbReference type="GO" id="GO:0043531">
    <property type="term" value="F:ADP binding"/>
    <property type="evidence" value="ECO:0007669"/>
    <property type="project" value="InterPro"/>
</dbReference>
<dbReference type="EMBL" id="JAVYJV010000002">
    <property type="protein sequence ID" value="KAK4376898.1"/>
    <property type="molecule type" value="Genomic_DNA"/>
</dbReference>
<evidence type="ECO:0008006" key="14">
    <source>
        <dbReference type="Google" id="ProtNLM"/>
    </source>
</evidence>
<dbReference type="InterPro" id="IPR042197">
    <property type="entry name" value="Apaf_helical"/>
</dbReference>
<reference evidence="12" key="1">
    <citation type="submission" date="2023-12" db="EMBL/GenBank/DDBJ databases">
        <title>Genome assembly of Anisodus tanguticus.</title>
        <authorList>
            <person name="Wang Y.-J."/>
        </authorList>
    </citation>
    <scope>NUCLEOTIDE SEQUENCE</scope>
    <source>
        <strain evidence="12">KB-2021</strain>
        <tissue evidence="12">Leaf</tissue>
    </source>
</reference>
<keyword evidence="7" id="KW-0067">ATP-binding</keyword>
<dbReference type="SUPFAM" id="SSF52058">
    <property type="entry name" value="L domain-like"/>
    <property type="match status" value="1"/>
</dbReference>
<accession>A0AAE1VNH5</accession>
<dbReference type="Proteomes" id="UP001291623">
    <property type="component" value="Unassembled WGS sequence"/>
</dbReference>
<keyword evidence="4" id="KW-0433">Leucine-rich repeat</keyword>
<evidence type="ECO:0000256" key="9">
    <source>
        <dbReference type="ARBA" id="ARBA00023136"/>
    </source>
</evidence>
<dbReference type="SUPFAM" id="SSF52540">
    <property type="entry name" value="P-loop containing nucleoside triphosphate hydrolases"/>
    <property type="match status" value="1"/>
</dbReference>
<dbReference type="InterPro" id="IPR058922">
    <property type="entry name" value="WHD_DRP"/>
</dbReference>
<comment type="caution">
    <text evidence="12">The sequence shown here is derived from an EMBL/GenBank/DDBJ whole genome shotgun (WGS) entry which is preliminary data.</text>
</comment>
<evidence type="ECO:0000313" key="12">
    <source>
        <dbReference type="EMBL" id="KAK4376898.1"/>
    </source>
</evidence>
<evidence type="ECO:0000313" key="13">
    <source>
        <dbReference type="Proteomes" id="UP001291623"/>
    </source>
</evidence>
<dbReference type="Pfam" id="PF23559">
    <property type="entry name" value="WHD_DRP"/>
    <property type="match status" value="1"/>
</dbReference>
<evidence type="ECO:0000259" key="11">
    <source>
        <dbReference type="Pfam" id="PF23559"/>
    </source>
</evidence>
<dbReference type="InterPro" id="IPR032675">
    <property type="entry name" value="LRR_dom_sf"/>
</dbReference>
<proteinExistence type="predicted"/>
<organism evidence="12 13">
    <name type="scientific">Anisodus tanguticus</name>
    <dbReference type="NCBI Taxonomy" id="243964"/>
    <lineage>
        <taxon>Eukaryota</taxon>
        <taxon>Viridiplantae</taxon>
        <taxon>Streptophyta</taxon>
        <taxon>Embryophyta</taxon>
        <taxon>Tracheophyta</taxon>
        <taxon>Spermatophyta</taxon>
        <taxon>Magnoliopsida</taxon>
        <taxon>eudicotyledons</taxon>
        <taxon>Gunneridae</taxon>
        <taxon>Pentapetalae</taxon>
        <taxon>asterids</taxon>
        <taxon>lamiids</taxon>
        <taxon>Solanales</taxon>
        <taxon>Solanaceae</taxon>
        <taxon>Solanoideae</taxon>
        <taxon>Hyoscyameae</taxon>
        <taxon>Anisodus</taxon>
    </lineage>
</organism>
<evidence type="ECO:0000256" key="7">
    <source>
        <dbReference type="ARBA" id="ARBA00022840"/>
    </source>
</evidence>
<dbReference type="InterPro" id="IPR044974">
    <property type="entry name" value="Disease_R_plants"/>
</dbReference>
<keyword evidence="8" id="KW-0175">Coiled coil</keyword>
<evidence type="ECO:0000256" key="8">
    <source>
        <dbReference type="ARBA" id="ARBA00023054"/>
    </source>
</evidence>
<dbReference type="GO" id="GO:0098542">
    <property type="term" value="P:defense response to other organism"/>
    <property type="evidence" value="ECO:0007669"/>
    <property type="project" value="TreeGrafter"/>
</dbReference>
<gene>
    <name evidence="12" type="ORF">RND71_003194</name>
</gene>
<dbReference type="GO" id="GO:0005524">
    <property type="term" value="F:ATP binding"/>
    <property type="evidence" value="ECO:0007669"/>
    <property type="project" value="UniProtKB-KW"/>
</dbReference>
<dbReference type="AlphaFoldDB" id="A0AAE1VNH5"/>
<dbReference type="InterPro" id="IPR027417">
    <property type="entry name" value="P-loop_NTPase"/>
</dbReference>
<evidence type="ECO:0000259" key="10">
    <source>
        <dbReference type="Pfam" id="PF00931"/>
    </source>
</evidence>
<dbReference type="GO" id="GO:0016020">
    <property type="term" value="C:membrane"/>
    <property type="evidence" value="ECO:0007669"/>
    <property type="project" value="UniProtKB-SubCell"/>
</dbReference>
<dbReference type="InterPro" id="IPR002182">
    <property type="entry name" value="NB-ARC"/>
</dbReference>
<keyword evidence="9" id="KW-0472">Membrane</keyword>